<dbReference type="HOGENOM" id="CLU_008809_1_2_1"/>
<dbReference type="STRING" id="413071.G9MVW9"/>
<feature type="non-terminal residue" evidence="2">
    <location>
        <position position="1"/>
    </location>
</feature>
<gene>
    <name evidence="2" type="ORF">TRIVIDRAFT_133796</name>
</gene>
<organism evidence="2 3">
    <name type="scientific">Hypocrea virens (strain Gv29-8 / FGSC 10586)</name>
    <name type="common">Gliocladium virens</name>
    <name type="synonym">Trichoderma virens</name>
    <dbReference type="NCBI Taxonomy" id="413071"/>
    <lineage>
        <taxon>Eukaryota</taxon>
        <taxon>Fungi</taxon>
        <taxon>Dikarya</taxon>
        <taxon>Ascomycota</taxon>
        <taxon>Pezizomycotina</taxon>
        <taxon>Sordariomycetes</taxon>
        <taxon>Hypocreomycetidae</taxon>
        <taxon>Hypocreales</taxon>
        <taxon>Hypocreaceae</taxon>
        <taxon>Trichoderma</taxon>
    </lineage>
</organism>
<dbReference type="EMBL" id="ABDF02000071">
    <property type="protein sequence ID" value="EHK21442.1"/>
    <property type="molecule type" value="Genomic_DNA"/>
</dbReference>
<dbReference type="VEuPathDB" id="FungiDB:TRIVIDRAFT_133796"/>
<reference evidence="2 3" key="1">
    <citation type="journal article" date="2011" name="Genome Biol.">
        <title>Comparative genome sequence analysis underscores mycoparasitism as the ancestral life style of Trichoderma.</title>
        <authorList>
            <person name="Kubicek C.P."/>
            <person name="Herrera-Estrella A."/>
            <person name="Seidl-Seiboth V."/>
            <person name="Martinez D.A."/>
            <person name="Druzhinina I.S."/>
            <person name="Thon M."/>
            <person name="Zeilinger S."/>
            <person name="Casas-Flores S."/>
            <person name="Horwitz B.A."/>
            <person name="Mukherjee P.K."/>
            <person name="Mukherjee M."/>
            <person name="Kredics L."/>
            <person name="Alcaraz L.D."/>
            <person name="Aerts A."/>
            <person name="Antal Z."/>
            <person name="Atanasova L."/>
            <person name="Cervantes-Badillo M.G."/>
            <person name="Challacombe J."/>
            <person name="Chertkov O."/>
            <person name="McCluskey K."/>
            <person name="Coulpier F."/>
            <person name="Deshpande N."/>
            <person name="von Doehren H."/>
            <person name="Ebbole D.J."/>
            <person name="Esquivel-Naranjo E.U."/>
            <person name="Fekete E."/>
            <person name="Flipphi M."/>
            <person name="Glaser F."/>
            <person name="Gomez-Rodriguez E.Y."/>
            <person name="Gruber S."/>
            <person name="Han C."/>
            <person name="Henrissat B."/>
            <person name="Hermosa R."/>
            <person name="Hernandez-Onate M."/>
            <person name="Karaffa L."/>
            <person name="Kosti I."/>
            <person name="Le Crom S."/>
            <person name="Lindquist E."/>
            <person name="Lucas S."/>
            <person name="Luebeck M."/>
            <person name="Luebeck P.S."/>
            <person name="Margeot A."/>
            <person name="Metz B."/>
            <person name="Misra M."/>
            <person name="Nevalainen H."/>
            <person name="Omann M."/>
            <person name="Packer N."/>
            <person name="Perrone G."/>
            <person name="Uresti-Rivera E.E."/>
            <person name="Salamov A."/>
            <person name="Schmoll M."/>
            <person name="Seiboth B."/>
            <person name="Shapiro H."/>
            <person name="Sukno S."/>
            <person name="Tamayo-Ramos J.A."/>
            <person name="Tisch D."/>
            <person name="Wiest A."/>
            <person name="Wilkinson H.H."/>
            <person name="Zhang M."/>
            <person name="Coutinho P.M."/>
            <person name="Kenerley C.M."/>
            <person name="Monte E."/>
            <person name="Baker S.E."/>
            <person name="Grigoriev I.V."/>
        </authorList>
    </citation>
    <scope>NUCLEOTIDE SEQUENCE [LARGE SCALE GENOMIC DNA]</scope>
    <source>
        <strain evidence="3">Gv29-8 / FGSC 10586</strain>
    </source>
</reference>
<proteinExistence type="predicted"/>
<sequence>SSSQEPSTVKWVIGWRFPVLVLSTFLTGILVDVAHHIYYQSLENTPVQSSNQQVWAIRIGSGLAFLNKTCLVAVMGMVATQQIWFTVRRKFITLRGIDNMFKLMNDPTAIFNRDLLTRAKTLVLLASLSWLVPLIAVVTPATLSVRISLETTTIPTIVPTVSFGNYFNWVLRTTADVGPSADISRLFSATCSSVSYLPLAAPFPNSSYELSYWAPTYKCGNLDEFLAELISPSWERWNWMLDPDPSSFKEAWDEEIKLQPDHAYLAVIPERTPNAFFIWAAGTGSGSGNSSNGTKIVCHLYNTTYELSIRFDNGVQSIIPVNISYLHPQGWTYDYGPDLPGDDDETITSWITRRLFSSLLSGSIIIDGEDESINTDPEGKLNFIADSESQMPLLNSGLISCPEMWNSSIFNQTWFHQPSGFGSCRNQSLAKAIEDLSRNFTYSLMTFQQDNHVFNAIVPVAMTAPHNLYSYDKTTLVATYVAGICVVFFWIGIGYITLWSNGIVSSTSFSAILLTTRNTYFDSLAKGYSVGSDTLPDEIGNVRLKFGRVNNEKLGEHAAFGIDGTVTKLQKG</sequence>
<dbReference type="OMA" id="CPELWNS"/>
<feature type="non-terminal residue" evidence="2">
    <location>
        <position position="572"/>
    </location>
</feature>
<accession>G9MVW9</accession>
<evidence type="ECO:0000313" key="3">
    <source>
        <dbReference type="Proteomes" id="UP000007115"/>
    </source>
</evidence>
<dbReference type="InParanoid" id="G9MVW9"/>
<dbReference type="eggNOG" id="ENOG502S233">
    <property type="taxonomic scope" value="Eukaryota"/>
</dbReference>
<protein>
    <submittedName>
        <fullName evidence="2">Uncharacterized protein</fullName>
    </submittedName>
</protein>
<dbReference type="OrthoDB" id="5322539at2759"/>
<comment type="caution">
    <text evidence="2">The sequence shown here is derived from an EMBL/GenBank/DDBJ whole genome shotgun (WGS) entry which is preliminary data.</text>
</comment>
<keyword evidence="1" id="KW-1133">Transmembrane helix</keyword>
<feature type="transmembrane region" description="Helical" evidence="1">
    <location>
        <begin position="477"/>
        <end position="498"/>
    </location>
</feature>
<evidence type="ECO:0000256" key="1">
    <source>
        <dbReference type="SAM" id="Phobius"/>
    </source>
</evidence>
<dbReference type="GeneID" id="25787621"/>
<dbReference type="Proteomes" id="UP000007115">
    <property type="component" value="Unassembled WGS sequence"/>
</dbReference>
<keyword evidence="1" id="KW-0812">Transmembrane</keyword>
<evidence type="ECO:0000313" key="2">
    <source>
        <dbReference type="EMBL" id="EHK21442.1"/>
    </source>
</evidence>
<feature type="transmembrane region" description="Helical" evidence="1">
    <location>
        <begin position="55"/>
        <end position="80"/>
    </location>
</feature>
<keyword evidence="1" id="KW-0472">Membrane</keyword>
<keyword evidence="3" id="KW-1185">Reference proteome</keyword>
<dbReference type="PANTHER" id="PTHR35041:SF6">
    <property type="entry name" value="FORMYLMETHIONINE DEFORMYLASE-LIKE PROTEIN-RELATED"/>
    <property type="match status" value="1"/>
</dbReference>
<dbReference type="RefSeq" id="XP_013955636.1">
    <property type="nucleotide sequence ID" value="XM_014100161.1"/>
</dbReference>
<feature type="transmembrane region" description="Helical" evidence="1">
    <location>
        <begin position="122"/>
        <end position="143"/>
    </location>
</feature>
<feature type="transmembrane region" description="Helical" evidence="1">
    <location>
        <begin position="12"/>
        <end position="35"/>
    </location>
</feature>
<name>G9MVW9_HYPVG</name>
<dbReference type="PANTHER" id="PTHR35041">
    <property type="entry name" value="MEDIATOR OF RNA POLYMERASE II TRANSCRIPTION SUBUNIT 1"/>
    <property type="match status" value="1"/>
</dbReference>
<dbReference type="AlphaFoldDB" id="G9MVW9"/>